<feature type="domain" description="NadR/Ttd14 AAA" evidence="1">
    <location>
        <begin position="7"/>
        <end position="171"/>
    </location>
</feature>
<dbReference type="InterPro" id="IPR027417">
    <property type="entry name" value="P-loop_NTPase"/>
</dbReference>
<proteinExistence type="predicted"/>
<dbReference type="EMBL" id="AP025730">
    <property type="protein sequence ID" value="BDI07184.1"/>
    <property type="molecule type" value="Genomic_DNA"/>
</dbReference>
<dbReference type="Proteomes" id="UP001057498">
    <property type="component" value="Chromosome"/>
</dbReference>
<reference evidence="2" key="1">
    <citation type="submission" date="2022-04" db="EMBL/GenBank/DDBJ databases">
        <title>Whole genome sequence of Sphaerotilus sp. FB-5.</title>
        <authorList>
            <person name="Takeda M."/>
            <person name="Narihara S."/>
            <person name="Akimoto M."/>
            <person name="Akimoto R."/>
            <person name="Nishiyashiki S."/>
            <person name="Murakami T."/>
        </authorList>
    </citation>
    <scope>NUCLEOTIDE SEQUENCE</scope>
    <source>
        <strain evidence="2">FB-5</strain>
    </source>
</reference>
<dbReference type="InterPro" id="IPR038727">
    <property type="entry name" value="NadR/Ttd14_AAA_dom"/>
</dbReference>
<evidence type="ECO:0000313" key="3">
    <source>
        <dbReference type="Proteomes" id="UP001057498"/>
    </source>
</evidence>
<gene>
    <name evidence="2" type="ORF">CATMQ487_41540</name>
</gene>
<dbReference type="Pfam" id="PF13521">
    <property type="entry name" value="AAA_28"/>
    <property type="match status" value="1"/>
</dbReference>
<accession>A0ABN6PPS1</accession>
<keyword evidence="3" id="KW-1185">Reference proteome</keyword>
<dbReference type="CDD" id="cd01983">
    <property type="entry name" value="SIMIBI"/>
    <property type="match status" value="1"/>
</dbReference>
<dbReference type="InterPro" id="IPR052735">
    <property type="entry name" value="NAD_biosynth-regulator"/>
</dbReference>
<name>A0ABN6PPS1_9BURK</name>
<dbReference type="RefSeq" id="WP_251970398.1">
    <property type="nucleotide sequence ID" value="NZ_AP025730.1"/>
</dbReference>
<organism evidence="2 3">
    <name type="scientific">Sphaerotilus microaerophilus</name>
    <dbReference type="NCBI Taxonomy" id="2914710"/>
    <lineage>
        <taxon>Bacteria</taxon>
        <taxon>Pseudomonadati</taxon>
        <taxon>Pseudomonadota</taxon>
        <taxon>Betaproteobacteria</taxon>
        <taxon>Burkholderiales</taxon>
        <taxon>Sphaerotilaceae</taxon>
        <taxon>Sphaerotilus</taxon>
    </lineage>
</organism>
<evidence type="ECO:0000259" key="1">
    <source>
        <dbReference type="Pfam" id="PF13521"/>
    </source>
</evidence>
<protein>
    <recommendedName>
        <fullName evidence="1">NadR/Ttd14 AAA domain-containing protein</fullName>
    </recommendedName>
</protein>
<sequence>MTARVLALLGAESTGKSTLAGQITAALAERGQRVARVDEYLREFCDRAGRTPTQAEQAGIAAEQARRIAAAARAAPGGLAPHWVVADTTPLLTAVYSEMVFGDRSLYAEAAAVHARQVDLTLLTALDLPWLADGLQRDGPQVRVPVDALLRGALQAGGIGFSVVAGQGAARLDAALAAWEAAQRPAPAASGGAGRWRHWCARCGDPDCERHLFAALSTADAGAPTPSPG</sequence>
<dbReference type="PANTHER" id="PTHR37512:SF1">
    <property type="entry name" value="NADR_TTD14 AAA DOMAIN-CONTAINING PROTEIN"/>
    <property type="match status" value="1"/>
</dbReference>
<dbReference type="SUPFAM" id="SSF52540">
    <property type="entry name" value="P-loop containing nucleoside triphosphate hydrolases"/>
    <property type="match status" value="1"/>
</dbReference>
<dbReference type="Gene3D" id="3.40.50.300">
    <property type="entry name" value="P-loop containing nucleotide triphosphate hydrolases"/>
    <property type="match status" value="1"/>
</dbReference>
<evidence type="ECO:0000313" key="2">
    <source>
        <dbReference type="EMBL" id="BDI07184.1"/>
    </source>
</evidence>
<dbReference type="PANTHER" id="PTHR37512">
    <property type="entry name" value="TRIFUNCTIONAL NAD BIOSYNTHESIS/REGULATOR PROTEIN NADR"/>
    <property type="match status" value="1"/>
</dbReference>